<name>A0A3G4ZT30_9VIRU</name>
<proteinExistence type="predicted"/>
<sequence length="198" mass="23289">MGEIFSKKHPSFCFKGDLRFEIFTNCDICHVQRFTNSQIRHLSDPQLTKEKFMTHFSNFSKCHKFLCQECEKQKTSLGHDSNSNDNDFDLDLEKMFDIGSIPQDSFLFKGNKFYPLYTHCQICGKQRFTNEEIKELSDPALTKEIFMEKYKQFSYEQKSICHNRRCEERLYLIGGGYNVYLLNSTPFLYGCHKPATSS</sequence>
<evidence type="ECO:0000313" key="1">
    <source>
        <dbReference type="EMBL" id="AYV78037.1"/>
    </source>
</evidence>
<gene>
    <name evidence="1" type="ORF">Edafosvirus4_21</name>
</gene>
<reference evidence="1" key="1">
    <citation type="submission" date="2018-10" db="EMBL/GenBank/DDBJ databases">
        <title>Hidden diversity of soil giant viruses.</title>
        <authorList>
            <person name="Schulz F."/>
            <person name="Alteio L."/>
            <person name="Goudeau D."/>
            <person name="Ryan E.M."/>
            <person name="Malmstrom R.R."/>
            <person name="Blanchard J."/>
            <person name="Woyke T."/>
        </authorList>
    </citation>
    <scope>NUCLEOTIDE SEQUENCE</scope>
    <source>
        <strain evidence="1">EDV1</strain>
    </source>
</reference>
<protein>
    <submittedName>
        <fullName evidence="1">Uncharacterized protein</fullName>
    </submittedName>
</protein>
<accession>A0A3G4ZT30</accession>
<organism evidence="1">
    <name type="scientific">Edafosvirus sp</name>
    <dbReference type="NCBI Taxonomy" id="2487765"/>
    <lineage>
        <taxon>Viruses</taxon>
        <taxon>Varidnaviria</taxon>
        <taxon>Bamfordvirae</taxon>
        <taxon>Nucleocytoviricota</taxon>
        <taxon>Megaviricetes</taxon>
        <taxon>Imitervirales</taxon>
        <taxon>Mimiviridae</taxon>
        <taxon>Klosneuvirinae</taxon>
    </lineage>
</organism>
<dbReference type="EMBL" id="MK072069">
    <property type="protein sequence ID" value="AYV78037.1"/>
    <property type="molecule type" value="Genomic_DNA"/>
</dbReference>